<dbReference type="EMBL" id="CP101987">
    <property type="protein sequence ID" value="UUI72657.1"/>
    <property type="molecule type" value="Genomic_DNA"/>
</dbReference>
<gene>
    <name evidence="1" type="ORF">NP048_04145</name>
</gene>
<proteinExistence type="predicted"/>
<evidence type="ECO:0000313" key="1">
    <source>
        <dbReference type="EMBL" id="UUI72657.1"/>
    </source>
</evidence>
<name>A0ABY5KQ85_9CELL</name>
<evidence type="ECO:0000313" key="2">
    <source>
        <dbReference type="Proteomes" id="UP001316384"/>
    </source>
</evidence>
<keyword evidence="2" id="KW-1185">Reference proteome</keyword>
<dbReference type="RefSeq" id="WP_227578217.1">
    <property type="nucleotide sequence ID" value="NZ_CP101987.1"/>
</dbReference>
<reference evidence="1 2" key="1">
    <citation type="submission" date="2022-07" db="EMBL/GenBank/DDBJ databases">
        <title>Novel species in genus cellulomonas.</title>
        <authorList>
            <person name="Ye L."/>
        </authorList>
    </citation>
    <scope>NUCLEOTIDE SEQUENCE [LARGE SCALE GENOMIC DNA]</scope>
    <source>
        <strain evidence="2">zg-B89</strain>
    </source>
</reference>
<sequence>MGADDVEDAWDVAAARFRALDVPAARLNLALLNALHPRWAGAVRPDTSMLTLLFTRPGETGYAFSERVEVRWEAEDRVRMALVRDVPRRGLERPGGRVVVAGDFTRPENALPALEALLLQLASPADG</sequence>
<accession>A0ABY5KQ85</accession>
<dbReference type="Proteomes" id="UP001316384">
    <property type="component" value="Chromosome"/>
</dbReference>
<organism evidence="1 2">
    <name type="scientific">Cellulomonas xiejunii</name>
    <dbReference type="NCBI Taxonomy" id="2968083"/>
    <lineage>
        <taxon>Bacteria</taxon>
        <taxon>Bacillati</taxon>
        <taxon>Actinomycetota</taxon>
        <taxon>Actinomycetes</taxon>
        <taxon>Micrococcales</taxon>
        <taxon>Cellulomonadaceae</taxon>
        <taxon>Cellulomonas</taxon>
    </lineage>
</organism>
<protein>
    <submittedName>
        <fullName evidence="1">Uncharacterized protein</fullName>
    </submittedName>
</protein>